<dbReference type="AlphaFoldDB" id="A0A939GHG1"/>
<evidence type="ECO:0000313" key="1">
    <source>
        <dbReference type="EMBL" id="MBO0937858.1"/>
    </source>
</evidence>
<proteinExistence type="predicted"/>
<organism evidence="1 2">
    <name type="scientific">Fibrella rubiginis</name>
    <dbReference type="NCBI Taxonomy" id="2817060"/>
    <lineage>
        <taxon>Bacteria</taxon>
        <taxon>Pseudomonadati</taxon>
        <taxon>Bacteroidota</taxon>
        <taxon>Cytophagia</taxon>
        <taxon>Cytophagales</taxon>
        <taxon>Spirosomataceae</taxon>
        <taxon>Fibrella</taxon>
    </lineage>
</organism>
<protein>
    <submittedName>
        <fullName evidence="1">Uncharacterized protein</fullName>
    </submittedName>
</protein>
<keyword evidence="2" id="KW-1185">Reference proteome</keyword>
<dbReference type="Proteomes" id="UP000664034">
    <property type="component" value="Unassembled WGS sequence"/>
</dbReference>
<dbReference type="RefSeq" id="WP_207365399.1">
    <property type="nucleotide sequence ID" value="NZ_JAFMYV010000007.1"/>
</dbReference>
<gene>
    <name evidence="1" type="ORF">J2I47_14970</name>
</gene>
<accession>A0A939GHG1</accession>
<dbReference type="EMBL" id="JAFMYV010000007">
    <property type="protein sequence ID" value="MBO0937858.1"/>
    <property type="molecule type" value="Genomic_DNA"/>
</dbReference>
<sequence length="240" mass="28096">MAKEKSKLRDSNSSSDPLMELIADSLEVIADSQMKEGILKDLPIAGSFFKVYNVFSGIKDRIFFRKLNYFISELESIPTEDKIKFWASYEGNETEKQKLGEKIIIYLDRYDTFDKAILMANAFRAYIKNQIQKPDFLDLIVFIEYVQVHHLETITSILISTGRTNFYANVNRYNDWKGFISEMESQRLLEYEDTAKMVEDRHRGAVIKTERKHRITSLGQNFLNFVIPELYEDLLNRGSR</sequence>
<comment type="caution">
    <text evidence="1">The sequence shown here is derived from an EMBL/GenBank/DDBJ whole genome shotgun (WGS) entry which is preliminary data.</text>
</comment>
<name>A0A939GHG1_9BACT</name>
<evidence type="ECO:0000313" key="2">
    <source>
        <dbReference type="Proteomes" id="UP000664034"/>
    </source>
</evidence>
<reference evidence="1" key="1">
    <citation type="submission" date="2021-03" db="EMBL/GenBank/DDBJ databases">
        <title>Fibrella sp. HMF5335 genome sequencing and assembly.</title>
        <authorList>
            <person name="Kang H."/>
            <person name="Kim H."/>
            <person name="Bae S."/>
            <person name="Joh K."/>
        </authorList>
    </citation>
    <scope>NUCLEOTIDE SEQUENCE</scope>
    <source>
        <strain evidence="1">HMF5335</strain>
    </source>
</reference>